<name>A0A4R9C1S0_9FIRM</name>
<keyword evidence="1" id="KW-0378">Hydrolase</keyword>
<dbReference type="InterPro" id="IPR036457">
    <property type="entry name" value="PPM-type-like_dom_sf"/>
</dbReference>
<dbReference type="Gene3D" id="3.30.450.20">
    <property type="entry name" value="PAS domain"/>
    <property type="match status" value="1"/>
</dbReference>
<dbReference type="GO" id="GO:0016791">
    <property type="term" value="F:phosphatase activity"/>
    <property type="evidence" value="ECO:0007669"/>
    <property type="project" value="TreeGrafter"/>
</dbReference>
<dbReference type="Gene3D" id="3.60.40.10">
    <property type="entry name" value="PPM-type phosphatase domain"/>
    <property type="match status" value="1"/>
</dbReference>
<dbReference type="InterPro" id="IPR001932">
    <property type="entry name" value="PPM-type_phosphatase-like_dom"/>
</dbReference>
<feature type="domain" description="PAC" evidence="2">
    <location>
        <begin position="77"/>
        <end position="127"/>
    </location>
</feature>
<comment type="caution">
    <text evidence="3">The sequence shown here is derived from an EMBL/GenBank/DDBJ whole genome shotgun (WGS) entry which is preliminary data.</text>
</comment>
<keyword evidence="4" id="KW-1185">Reference proteome</keyword>
<dbReference type="PROSITE" id="PS50113">
    <property type="entry name" value="PAC"/>
    <property type="match status" value="1"/>
</dbReference>
<dbReference type="SUPFAM" id="SSF81606">
    <property type="entry name" value="PP2C-like"/>
    <property type="match status" value="1"/>
</dbReference>
<dbReference type="SMART" id="SM00331">
    <property type="entry name" value="PP2C_SIG"/>
    <property type="match status" value="1"/>
</dbReference>
<accession>A0A4R9C1S0</accession>
<evidence type="ECO:0000313" key="4">
    <source>
        <dbReference type="Proteomes" id="UP000297454"/>
    </source>
</evidence>
<dbReference type="Pfam" id="PF07228">
    <property type="entry name" value="SpoIIE"/>
    <property type="match status" value="1"/>
</dbReference>
<evidence type="ECO:0000259" key="2">
    <source>
        <dbReference type="PROSITE" id="PS50113"/>
    </source>
</evidence>
<evidence type="ECO:0000313" key="3">
    <source>
        <dbReference type="EMBL" id="TFF65488.1"/>
    </source>
</evidence>
<dbReference type="EMBL" id="SCFR01000019">
    <property type="protein sequence ID" value="TFF65488.1"/>
    <property type="molecule type" value="Genomic_DNA"/>
</dbReference>
<proteinExistence type="predicted"/>
<dbReference type="PANTHER" id="PTHR43156:SF2">
    <property type="entry name" value="STAGE II SPORULATION PROTEIN E"/>
    <property type="match status" value="1"/>
</dbReference>
<evidence type="ECO:0000256" key="1">
    <source>
        <dbReference type="ARBA" id="ARBA00022801"/>
    </source>
</evidence>
<organism evidence="3 4">
    <name type="scientific">Helcococcus ovis</name>
    <dbReference type="NCBI Taxonomy" id="72026"/>
    <lineage>
        <taxon>Bacteria</taxon>
        <taxon>Bacillati</taxon>
        <taxon>Bacillota</taxon>
        <taxon>Tissierellia</taxon>
        <taxon>Tissierellales</taxon>
        <taxon>Peptoniphilaceae</taxon>
        <taxon>Helcococcus</taxon>
    </lineage>
</organism>
<dbReference type="InterPro" id="IPR000700">
    <property type="entry name" value="PAS-assoc_C"/>
</dbReference>
<dbReference type="RefSeq" id="WP_134743964.1">
    <property type="nucleotide sequence ID" value="NZ_JBFNFK010000005.1"/>
</dbReference>
<gene>
    <name evidence="3" type="ORF">EQF91_05740</name>
</gene>
<sequence length="371" mass="43552">MKFEPKIENFTRYVQGANFRFLDAMEDLVRIRDHNGEILFENKSMRDLIENLIIKNKRRLISPQLFLELYEKRKQGKDLLKREVNIDGKLYSINASPIYNDIGDLEGYIEVFRDITSERNTTKQLYIANRKINEDIQMAKKIQKSILPKKKKYKNISFQFAHVPSDNLSGDVFDVIEITKNKFGIYIADVVGHGISASIMTMFIRQSMRSIVQEDENLSPSETIQELKSMFSQLNLDISQYFTIVYMVMDTDKKLLKYVNAGHNCAPILFNSSRLGFLQNCGYFISNLFENVKFNEKELYLNKGDKILIYTDGLTETTNYSGEFFGEDRLVKWIRKNRNEKQFVKKLINEVEIFRYNKQVDDIAILYLELI</sequence>
<dbReference type="InterPro" id="IPR052016">
    <property type="entry name" value="Bact_Sigma-Reg"/>
</dbReference>
<reference evidence="3 4" key="1">
    <citation type="submission" date="2019-01" db="EMBL/GenBank/DDBJ databases">
        <title>Draft Genome Sequences of Helcococcus ovis Strains Isolated from the Uterus and Vagina of Dairy Cows with Metritis.</title>
        <authorList>
            <person name="Cunha F."/>
            <person name="Jeon S.J."/>
            <person name="Kutzer P."/>
            <person name="Galvao K.N."/>
        </authorList>
    </citation>
    <scope>NUCLEOTIDE SEQUENCE [LARGE SCALE GENOMIC DNA]</scope>
    <source>
        <strain evidence="3 4">KG-37</strain>
    </source>
</reference>
<dbReference type="AlphaFoldDB" id="A0A4R9C1S0"/>
<dbReference type="Proteomes" id="UP000297454">
    <property type="component" value="Unassembled WGS sequence"/>
</dbReference>
<protein>
    <submittedName>
        <fullName evidence="3">Phosphatase</fullName>
    </submittedName>
</protein>
<dbReference type="PANTHER" id="PTHR43156">
    <property type="entry name" value="STAGE II SPORULATION PROTEIN E-RELATED"/>
    <property type="match status" value="1"/>
</dbReference>